<evidence type="ECO:0000313" key="2">
    <source>
        <dbReference type="EMBL" id="KAF1951112.1"/>
    </source>
</evidence>
<evidence type="ECO:0000256" key="1">
    <source>
        <dbReference type="SAM" id="Phobius"/>
    </source>
</evidence>
<dbReference type="OrthoDB" id="4770059at2759"/>
<keyword evidence="1" id="KW-0472">Membrane</keyword>
<keyword evidence="1" id="KW-1133">Transmembrane helix</keyword>
<keyword evidence="1" id="KW-0812">Transmembrane</keyword>
<proteinExistence type="predicted"/>
<evidence type="ECO:0000313" key="3">
    <source>
        <dbReference type="Proteomes" id="UP000800035"/>
    </source>
</evidence>
<gene>
    <name evidence="2" type="ORF">CC80DRAFT_363402</name>
</gene>
<feature type="non-terminal residue" evidence="2">
    <location>
        <position position="1"/>
    </location>
</feature>
<reference evidence="2" key="1">
    <citation type="journal article" date="2020" name="Stud. Mycol.">
        <title>101 Dothideomycetes genomes: a test case for predicting lifestyles and emergence of pathogens.</title>
        <authorList>
            <person name="Haridas S."/>
            <person name="Albert R."/>
            <person name="Binder M."/>
            <person name="Bloem J."/>
            <person name="Labutti K."/>
            <person name="Salamov A."/>
            <person name="Andreopoulos B."/>
            <person name="Baker S."/>
            <person name="Barry K."/>
            <person name="Bills G."/>
            <person name="Bluhm B."/>
            <person name="Cannon C."/>
            <person name="Castanera R."/>
            <person name="Culley D."/>
            <person name="Daum C."/>
            <person name="Ezra D."/>
            <person name="Gonzalez J."/>
            <person name="Henrissat B."/>
            <person name="Kuo A."/>
            <person name="Liang C."/>
            <person name="Lipzen A."/>
            <person name="Lutzoni F."/>
            <person name="Magnuson J."/>
            <person name="Mondo S."/>
            <person name="Nolan M."/>
            <person name="Ohm R."/>
            <person name="Pangilinan J."/>
            <person name="Park H.-J."/>
            <person name="Ramirez L."/>
            <person name="Alfaro M."/>
            <person name="Sun H."/>
            <person name="Tritt A."/>
            <person name="Yoshinaga Y."/>
            <person name="Zwiers L.-H."/>
            <person name="Turgeon B."/>
            <person name="Goodwin S."/>
            <person name="Spatafora J."/>
            <person name="Crous P."/>
            <person name="Grigoriev I."/>
        </authorList>
    </citation>
    <scope>NUCLEOTIDE SEQUENCE</scope>
    <source>
        <strain evidence="2">CBS 675.92</strain>
    </source>
</reference>
<sequence length="242" mass="25485">NVPALTTIFIPPSNCVDRWMLDEINEIVSSKSTFTNVEQLTVAPTYSPGVCPDGHTVAEVTEHQVGGSSGNIDRYRQASCCKRYISSESPCNKKLKNNMVSGLTFGPKTRALCYSSVSTPLISTSTYKIVSMLSQGIAVADPVIVGWQMHDLTAFPSAYASSPAQKIGVSLAMSTAALPGSSLSTPLATAPPRNTYIGETPSPPRSNTGALVGIAVGSIIGRALLGAISIILLIRQRNSKKA</sequence>
<accession>A0A6A5THH9</accession>
<protein>
    <submittedName>
        <fullName evidence="2">Uncharacterized protein</fullName>
    </submittedName>
</protein>
<organism evidence="2 3">
    <name type="scientific">Byssothecium circinans</name>
    <dbReference type="NCBI Taxonomy" id="147558"/>
    <lineage>
        <taxon>Eukaryota</taxon>
        <taxon>Fungi</taxon>
        <taxon>Dikarya</taxon>
        <taxon>Ascomycota</taxon>
        <taxon>Pezizomycotina</taxon>
        <taxon>Dothideomycetes</taxon>
        <taxon>Pleosporomycetidae</taxon>
        <taxon>Pleosporales</taxon>
        <taxon>Massarineae</taxon>
        <taxon>Massarinaceae</taxon>
        <taxon>Byssothecium</taxon>
    </lineage>
</organism>
<name>A0A6A5THH9_9PLEO</name>
<keyword evidence="3" id="KW-1185">Reference proteome</keyword>
<feature type="non-terminal residue" evidence="2">
    <location>
        <position position="242"/>
    </location>
</feature>
<dbReference type="Proteomes" id="UP000800035">
    <property type="component" value="Unassembled WGS sequence"/>
</dbReference>
<feature type="transmembrane region" description="Helical" evidence="1">
    <location>
        <begin position="210"/>
        <end position="234"/>
    </location>
</feature>
<dbReference type="AlphaFoldDB" id="A0A6A5THH9"/>
<dbReference type="EMBL" id="ML977020">
    <property type="protein sequence ID" value="KAF1951112.1"/>
    <property type="molecule type" value="Genomic_DNA"/>
</dbReference>